<comment type="caution">
    <text evidence="1">The sequence shown here is derived from an EMBL/GenBank/DDBJ whole genome shotgun (WGS) entry which is preliminary data.</text>
</comment>
<dbReference type="EMBL" id="JAAC01000062">
    <property type="protein sequence ID" value="KDE63789.1"/>
    <property type="molecule type" value="Genomic_DNA"/>
</dbReference>
<proteinExistence type="predicted"/>
<dbReference type="Proteomes" id="UP000027473">
    <property type="component" value="Unassembled WGS sequence"/>
</dbReference>
<gene>
    <name evidence="1" type="ORF">FUSO3_04475</name>
</gene>
<dbReference type="RefSeq" id="WP_035914557.1">
    <property type="nucleotide sequence ID" value="NZ_JAAC01000062.1"/>
</dbReference>
<name>A0AB73BWY8_9FUSO</name>
<reference evidence="1 2" key="1">
    <citation type="submission" date="2014-01" db="EMBL/GenBank/DDBJ databases">
        <title>Comparative genomics of Fusobacterium necrophorum wild isolates.</title>
        <authorList>
            <person name="Kittichotirat W."/>
            <person name="Bumgarner R.E."/>
            <person name="Lawrence P."/>
        </authorList>
    </citation>
    <scope>NUCLEOTIDE SEQUENCE [LARGE SCALE GENOMIC DNA]</scope>
    <source>
        <strain evidence="1 2">BL</strain>
    </source>
</reference>
<sequence>MVKTFIDSRGFERYESSKRLVYNPELFENHGTPWSREDLIDMIGYRQTMKWEDIALMLGITPGTCISKMRDLKKQGRYDFYLKKFKEVSL</sequence>
<evidence type="ECO:0000313" key="2">
    <source>
        <dbReference type="Proteomes" id="UP000027473"/>
    </source>
</evidence>
<accession>A0AB73BWY8</accession>
<evidence type="ECO:0000313" key="1">
    <source>
        <dbReference type="EMBL" id="KDE63789.1"/>
    </source>
</evidence>
<protein>
    <submittedName>
        <fullName evidence="1">Uncharacterized protein</fullName>
    </submittedName>
</protein>
<organism evidence="1 2">
    <name type="scientific">Fusobacterium necrophorum BL</name>
    <dbReference type="NCBI Taxonomy" id="1441732"/>
    <lineage>
        <taxon>Bacteria</taxon>
        <taxon>Fusobacteriati</taxon>
        <taxon>Fusobacteriota</taxon>
        <taxon>Fusobacteriia</taxon>
        <taxon>Fusobacteriales</taxon>
        <taxon>Fusobacteriaceae</taxon>
        <taxon>Fusobacterium</taxon>
    </lineage>
</organism>
<dbReference type="AlphaFoldDB" id="A0AB73BWY8"/>